<dbReference type="PANTHER" id="PTHR24193">
    <property type="entry name" value="ANKYRIN REPEAT PROTEIN"/>
    <property type="match status" value="1"/>
</dbReference>
<dbReference type="Pfam" id="PF12796">
    <property type="entry name" value="Ank_2"/>
    <property type="match status" value="2"/>
</dbReference>
<dbReference type="OrthoDB" id="4429489at2759"/>
<dbReference type="PANTHER" id="PTHR24193:SF121">
    <property type="entry name" value="ADA2A-CONTAINING COMPLEX COMPONENT 3, ISOFORM D"/>
    <property type="match status" value="1"/>
</dbReference>
<dbReference type="InterPro" id="IPR002110">
    <property type="entry name" value="Ankyrin_rpt"/>
</dbReference>
<dbReference type="PROSITE" id="PS50088">
    <property type="entry name" value="ANK_REPEAT"/>
    <property type="match status" value="1"/>
</dbReference>
<dbReference type="AlphaFoldDB" id="A0A815KUS9"/>
<organism evidence="4 5">
    <name type="scientific">Rotaria sordida</name>
    <dbReference type="NCBI Taxonomy" id="392033"/>
    <lineage>
        <taxon>Eukaryota</taxon>
        <taxon>Metazoa</taxon>
        <taxon>Spiralia</taxon>
        <taxon>Gnathifera</taxon>
        <taxon>Rotifera</taxon>
        <taxon>Eurotatoria</taxon>
        <taxon>Bdelloidea</taxon>
        <taxon>Philodinida</taxon>
        <taxon>Philodinidae</taxon>
        <taxon>Rotaria</taxon>
    </lineage>
</organism>
<evidence type="ECO:0000256" key="1">
    <source>
        <dbReference type="ARBA" id="ARBA00022737"/>
    </source>
</evidence>
<proteinExistence type="predicted"/>
<evidence type="ECO:0000256" key="3">
    <source>
        <dbReference type="PROSITE-ProRule" id="PRU00023"/>
    </source>
</evidence>
<sequence>MEVNMNEVIPFSWLYADEHIPDELYAFVRNNLVDQLDTCLHSLTNPIEYLTALSWHGEEKLSLLTVAALHGHDEIVQVLLAHCQPQYQMELEGKVAISEGNFIDNITALQCACYRAHFTVAKTLIDIGSADVNHDNDKWPYYPLLIQASAENRLDIVRFLIENGYSNVNETQSNDRDRCTALIWAAFKGHASIIEYLIEKGADVNYSCKSNWSLAPTPITCAVLLGNVNAVQLLCDAGANTSAKFTNGATLLMTALKHSHFDVIDFLIKRSIATIDDLELTVCLLVDTNPSMNQLRNASKFFVLAMKYRESNQTPKVRIKPTIAYEYHQECQTFEELDAIKNDHDRMWIEILLIQERIMLPRSDCSLMRSLLARGDVLVSKSS</sequence>
<dbReference type="GO" id="GO:0005634">
    <property type="term" value="C:nucleus"/>
    <property type="evidence" value="ECO:0007669"/>
    <property type="project" value="TreeGrafter"/>
</dbReference>
<reference evidence="4" key="1">
    <citation type="submission" date="2021-02" db="EMBL/GenBank/DDBJ databases">
        <authorList>
            <person name="Nowell W R."/>
        </authorList>
    </citation>
    <scope>NUCLEOTIDE SEQUENCE</scope>
</reference>
<dbReference type="PROSITE" id="PS50297">
    <property type="entry name" value="ANK_REP_REGION"/>
    <property type="match status" value="1"/>
</dbReference>
<dbReference type="InterPro" id="IPR036770">
    <property type="entry name" value="Ankyrin_rpt-contain_sf"/>
</dbReference>
<name>A0A815KUS9_9BILA</name>
<dbReference type="SMART" id="SM00248">
    <property type="entry name" value="ANK"/>
    <property type="match status" value="6"/>
</dbReference>
<dbReference type="InterPro" id="IPR050663">
    <property type="entry name" value="Ankyrin-SOCS_Box"/>
</dbReference>
<dbReference type="EMBL" id="CAJNOO010004935">
    <property type="protein sequence ID" value="CAF1398566.1"/>
    <property type="molecule type" value="Genomic_DNA"/>
</dbReference>
<evidence type="ECO:0000313" key="4">
    <source>
        <dbReference type="EMBL" id="CAF1398566.1"/>
    </source>
</evidence>
<keyword evidence="2 3" id="KW-0040">ANK repeat</keyword>
<dbReference type="SUPFAM" id="SSF48403">
    <property type="entry name" value="Ankyrin repeat"/>
    <property type="match status" value="1"/>
</dbReference>
<gene>
    <name evidence="4" type="ORF">RFH988_LOCUS34722</name>
</gene>
<evidence type="ECO:0000256" key="2">
    <source>
        <dbReference type="ARBA" id="ARBA00023043"/>
    </source>
</evidence>
<protein>
    <submittedName>
        <fullName evidence="4">Uncharacterized protein</fullName>
    </submittedName>
</protein>
<accession>A0A815KUS9</accession>
<dbReference type="Proteomes" id="UP000663882">
    <property type="component" value="Unassembled WGS sequence"/>
</dbReference>
<comment type="caution">
    <text evidence="4">The sequence shown here is derived from an EMBL/GenBank/DDBJ whole genome shotgun (WGS) entry which is preliminary data.</text>
</comment>
<keyword evidence="1" id="KW-0677">Repeat</keyword>
<dbReference type="GO" id="GO:0045944">
    <property type="term" value="P:positive regulation of transcription by RNA polymerase II"/>
    <property type="evidence" value="ECO:0007669"/>
    <property type="project" value="TreeGrafter"/>
</dbReference>
<evidence type="ECO:0000313" key="5">
    <source>
        <dbReference type="Proteomes" id="UP000663882"/>
    </source>
</evidence>
<dbReference type="Gene3D" id="1.25.40.20">
    <property type="entry name" value="Ankyrin repeat-containing domain"/>
    <property type="match status" value="2"/>
</dbReference>
<feature type="repeat" description="ANK" evidence="3">
    <location>
        <begin position="177"/>
        <end position="209"/>
    </location>
</feature>
<dbReference type="GO" id="GO:0000976">
    <property type="term" value="F:transcription cis-regulatory region binding"/>
    <property type="evidence" value="ECO:0007669"/>
    <property type="project" value="TreeGrafter"/>
</dbReference>